<sequence>MNARVSGRAEGRDDRQAPVPRPRRLPPRMLRRLILSALLGLAIGLTAWSLGMDEAHAAGLGVAAFAFSACLSALGEAADLTWEQPAPPPRPGSRRDIVALGWSFGSRGGRASPEGLRALRAVAERALGLRGLDLEDRGADAQLEALLGADVLALLRRGSAVTSPRTAQIAAVLDRLERLVSATRSSTAGSSTADSSTARSSTAHSLEEPPRAR</sequence>
<reference evidence="3 4" key="1">
    <citation type="submission" date="2020-07" db="EMBL/GenBank/DDBJ databases">
        <title>Sequencing the genomes of 1000 actinobacteria strains.</title>
        <authorList>
            <person name="Klenk H.-P."/>
        </authorList>
    </citation>
    <scope>NUCLEOTIDE SEQUENCE [LARGE SCALE GENOMIC DNA]</scope>
    <source>
        <strain evidence="3 4">DSM 23871</strain>
    </source>
</reference>
<feature type="transmembrane region" description="Helical" evidence="2">
    <location>
        <begin position="33"/>
        <end position="51"/>
    </location>
</feature>
<keyword evidence="2" id="KW-0812">Transmembrane</keyword>
<dbReference type="EMBL" id="JACCBJ010000001">
    <property type="protein sequence ID" value="NYD73625.1"/>
    <property type="molecule type" value="Genomic_DNA"/>
</dbReference>
<accession>A0A852SY35</accession>
<evidence type="ECO:0000313" key="3">
    <source>
        <dbReference type="EMBL" id="NYD73625.1"/>
    </source>
</evidence>
<evidence type="ECO:0000256" key="1">
    <source>
        <dbReference type="SAM" id="MobiDB-lite"/>
    </source>
</evidence>
<keyword evidence="2" id="KW-1133">Transmembrane helix</keyword>
<gene>
    <name evidence="3" type="ORF">BJ963_001144</name>
</gene>
<feature type="region of interest" description="Disordered" evidence="1">
    <location>
        <begin position="183"/>
        <end position="213"/>
    </location>
</feature>
<dbReference type="AlphaFoldDB" id="A0A852SY35"/>
<name>A0A852SY35_9MICO</name>
<evidence type="ECO:0000256" key="2">
    <source>
        <dbReference type="SAM" id="Phobius"/>
    </source>
</evidence>
<protein>
    <submittedName>
        <fullName evidence="3">Uncharacterized protein</fullName>
    </submittedName>
</protein>
<proteinExistence type="predicted"/>
<dbReference type="RefSeq" id="WP_246297998.1">
    <property type="nucleotide sequence ID" value="NZ_BAAAPX010000001.1"/>
</dbReference>
<dbReference type="Proteomes" id="UP000589620">
    <property type="component" value="Unassembled WGS sequence"/>
</dbReference>
<feature type="region of interest" description="Disordered" evidence="1">
    <location>
        <begin position="1"/>
        <end position="24"/>
    </location>
</feature>
<feature type="compositionally biased region" description="Basic and acidic residues" evidence="1">
    <location>
        <begin position="7"/>
        <end position="16"/>
    </location>
</feature>
<feature type="compositionally biased region" description="Low complexity" evidence="1">
    <location>
        <begin position="183"/>
        <end position="204"/>
    </location>
</feature>
<organism evidence="3 4">
    <name type="scientific">Leifsonia soli</name>
    <dbReference type="NCBI Taxonomy" id="582665"/>
    <lineage>
        <taxon>Bacteria</taxon>
        <taxon>Bacillati</taxon>
        <taxon>Actinomycetota</taxon>
        <taxon>Actinomycetes</taxon>
        <taxon>Micrococcales</taxon>
        <taxon>Microbacteriaceae</taxon>
        <taxon>Leifsonia</taxon>
    </lineage>
</organism>
<keyword evidence="4" id="KW-1185">Reference proteome</keyword>
<keyword evidence="2" id="KW-0472">Membrane</keyword>
<evidence type="ECO:0000313" key="4">
    <source>
        <dbReference type="Proteomes" id="UP000589620"/>
    </source>
</evidence>
<comment type="caution">
    <text evidence="3">The sequence shown here is derived from an EMBL/GenBank/DDBJ whole genome shotgun (WGS) entry which is preliminary data.</text>
</comment>